<comment type="subcellular location">
    <subcellularLocation>
        <location evidence="1">Membrane</location>
        <topology evidence="1">Multi-pass membrane protein</topology>
    </subcellularLocation>
</comment>
<dbReference type="OrthoDB" id="6500128at2759"/>
<dbReference type="GO" id="GO:0005743">
    <property type="term" value="C:mitochondrial inner membrane"/>
    <property type="evidence" value="ECO:0007669"/>
    <property type="project" value="TreeGrafter"/>
</dbReference>
<keyword evidence="8 10" id="KW-1133">Transmembrane helix</keyword>
<dbReference type="InterPro" id="IPR011527">
    <property type="entry name" value="ABC1_TM_dom"/>
</dbReference>
<evidence type="ECO:0000256" key="4">
    <source>
        <dbReference type="ARBA" id="ARBA00022692"/>
    </source>
</evidence>
<dbReference type="Gene3D" id="1.20.1560.10">
    <property type="entry name" value="ABC transporter type 1, transmembrane domain"/>
    <property type="match status" value="1"/>
</dbReference>
<evidence type="ECO:0000256" key="1">
    <source>
        <dbReference type="ARBA" id="ARBA00004141"/>
    </source>
</evidence>
<dbReference type="Pfam" id="PF00664">
    <property type="entry name" value="ABC_membrane"/>
    <property type="match status" value="1"/>
</dbReference>
<feature type="domain" description="ABC transmembrane type-1" evidence="11">
    <location>
        <begin position="2"/>
        <end position="226"/>
    </location>
</feature>
<dbReference type="PANTHER" id="PTHR43394:SF24">
    <property type="entry name" value="BILE SALT EXPORT PUMP"/>
    <property type="match status" value="1"/>
</dbReference>
<dbReference type="GO" id="GO:0090374">
    <property type="term" value="P:oligopeptide export from mitochondrion"/>
    <property type="evidence" value="ECO:0007669"/>
    <property type="project" value="TreeGrafter"/>
</dbReference>
<keyword evidence="4 10" id="KW-0812">Transmembrane</keyword>
<evidence type="ECO:0000313" key="12">
    <source>
        <dbReference type="EMBL" id="CAF94396.1"/>
    </source>
</evidence>
<evidence type="ECO:0000256" key="8">
    <source>
        <dbReference type="ARBA" id="ARBA00022989"/>
    </source>
</evidence>
<organism evidence="12">
    <name type="scientific">Tetraodon nigroviridis</name>
    <name type="common">Spotted green pufferfish</name>
    <name type="synonym">Chelonodon nigroviridis</name>
    <dbReference type="NCBI Taxonomy" id="99883"/>
    <lineage>
        <taxon>Eukaryota</taxon>
        <taxon>Metazoa</taxon>
        <taxon>Chordata</taxon>
        <taxon>Craniata</taxon>
        <taxon>Vertebrata</taxon>
        <taxon>Euteleostomi</taxon>
        <taxon>Actinopterygii</taxon>
        <taxon>Neopterygii</taxon>
        <taxon>Teleostei</taxon>
        <taxon>Neoteleostei</taxon>
        <taxon>Acanthomorphata</taxon>
        <taxon>Eupercaria</taxon>
        <taxon>Tetraodontiformes</taxon>
        <taxon>Tetradontoidea</taxon>
        <taxon>Tetraodontidae</taxon>
        <taxon>Tetraodon</taxon>
    </lineage>
</organism>
<keyword evidence="9 10" id="KW-0472">Membrane</keyword>
<evidence type="ECO:0000256" key="5">
    <source>
        <dbReference type="ARBA" id="ARBA00022737"/>
    </source>
</evidence>
<name>Q4SY86_TETNG</name>
<sequence>IFFWVSVAARQIQRIRKTYFRKVMQMEIGWFDCSSVGELNTRISDDINKINGAIADQVAIFIERLSTFVFGFMVGFIGGWKLTLVVIAVSPLIGLAAGLMAMAVARLTGQELKAYAKAGAVADEVLSAIRTVAAFGGEEKEADRYDKNLAEAQSWGIKKGSIIGIFQGYLWFIIFLCFALAFWYGSKLVIDTKELSPGNLVQVFFGVLMAAINLGQASPCLEAFASGRAAAKTIFDTIDRV</sequence>
<feature type="non-terminal residue" evidence="12">
    <location>
        <position position="241"/>
    </location>
</feature>
<evidence type="ECO:0000259" key="11">
    <source>
        <dbReference type="PROSITE" id="PS50929"/>
    </source>
</evidence>
<evidence type="ECO:0000256" key="6">
    <source>
        <dbReference type="ARBA" id="ARBA00022741"/>
    </source>
</evidence>
<dbReference type="CDD" id="cd18577">
    <property type="entry name" value="ABC_6TM_Pgp_ABCB1_D1_like"/>
    <property type="match status" value="1"/>
</dbReference>
<reference evidence="12" key="1">
    <citation type="journal article" date="2004" name="Nature">
        <title>Genome duplication in the teleost fish Tetraodon nigroviridis reveals the early vertebrate proto-karyotype.</title>
        <authorList>
            <person name="Jaillon O."/>
            <person name="Aury J.-M."/>
            <person name="Brunet F."/>
            <person name="Petit J.-L."/>
            <person name="Stange-Thomann N."/>
            <person name="Mauceli E."/>
            <person name="Bouneau L."/>
            <person name="Fischer C."/>
            <person name="Ozouf-Costaz C."/>
            <person name="Bernot A."/>
            <person name="Nicaud S."/>
            <person name="Jaffe D."/>
            <person name="Fisher S."/>
            <person name="Lutfalla G."/>
            <person name="Dossat C."/>
            <person name="Segurens B."/>
            <person name="Dasilva C."/>
            <person name="Salanoubat M."/>
            <person name="Levy M."/>
            <person name="Boudet N."/>
            <person name="Castellano S."/>
            <person name="Anthouard V."/>
            <person name="Jubin C."/>
            <person name="Castelli V."/>
            <person name="Katinka M."/>
            <person name="Vacherie B."/>
            <person name="Biemont C."/>
            <person name="Skalli Z."/>
            <person name="Cattolico L."/>
            <person name="Poulain J."/>
            <person name="De Berardinis V."/>
            <person name="Cruaud C."/>
            <person name="Duprat S."/>
            <person name="Brottier P."/>
            <person name="Coutanceau J.-P."/>
            <person name="Gouzy J."/>
            <person name="Parra G."/>
            <person name="Lardier G."/>
            <person name="Chapple C."/>
            <person name="McKernan K.J."/>
            <person name="McEwan P."/>
            <person name="Bosak S."/>
            <person name="Kellis M."/>
            <person name="Volff J.-N."/>
            <person name="Guigo R."/>
            <person name="Zody M.C."/>
            <person name="Mesirov J."/>
            <person name="Lindblad-Toh K."/>
            <person name="Birren B."/>
            <person name="Nusbaum C."/>
            <person name="Kahn D."/>
            <person name="Robinson-Rechavi M."/>
            <person name="Laudet V."/>
            <person name="Schachter V."/>
            <person name="Quetier F."/>
            <person name="Saurin W."/>
            <person name="Scarpelli C."/>
            <person name="Wincker P."/>
            <person name="Lander E.S."/>
            <person name="Weissenbach J."/>
            <person name="Roest Crollius H."/>
        </authorList>
    </citation>
    <scope>NUCLEOTIDE SEQUENCE [LARGE SCALE GENOMIC DNA]</scope>
</reference>
<dbReference type="AlphaFoldDB" id="Q4SY86"/>
<reference evidence="12" key="2">
    <citation type="submission" date="2004-02" db="EMBL/GenBank/DDBJ databases">
        <authorList>
            <consortium name="Genoscope"/>
            <consortium name="Whitehead Institute Centre for Genome Research"/>
        </authorList>
    </citation>
    <scope>NUCLEOTIDE SEQUENCE</scope>
</reference>
<feature type="transmembrane region" description="Helical" evidence="10">
    <location>
        <begin position="58"/>
        <end position="78"/>
    </location>
</feature>
<dbReference type="EMBL" id="CAAE01012153">
    <property type="protein sequence ID" value="CAF94396.1"/>
    <property type="molecule type" value="Genomic_DNA"/>
</dbReference>
<comment type="caution">
    <text evidence="12">The sequence shown here is derived from an EMBL/GenBank/DDBJ whole genome shotgun (WGS) entry which is preliminary data.</text>
</comment>
<feature type="transmembrane region" description="Helical" evidence="10">
    <location>
        <begin position="162"/>
        <end position="184"/>
    </location>
</feature>
<evidence type="ECO:0000256" key="10">
    <source>
        <dbReference type="SAM" id="Phobius"/>
    </source>
</evidence>
<proteinExistence type="inferred from homology"/>
<evidence type="ECO:0000256" key="7">
    <source>
        <dbReference type="ARBA" id="ARBA00022840"/>
    </source>
</evidence>
<dbReference type="InterPro" id="IPR036640">
    <property type="entry name" value="ABC1_TM_sf"/>
</dbReference>
<keyword evidence="7" id="KW-0067">ATP-binding</keyword>
<gene>
    <name evidence="12" type="ORF">GSTENG00010455001</name>
</gene>
<evidence type="ECO:0000256" key="2">
    <source>
        <dbReference type="ARBA" id="ARBA00007577"/>
    </source>
</evidence>
<accession>Q4SY86</accession>
<dbReference type="GO" id="GO:0015421">
    <property type="term" value="F:ABC-type oligopeptide transporter activity"/>
    <property type="evidence" value="ECO:0007669"/>
    <property type="project" value="TreeGrafter"/>
</dbReference>
<dbReference type="FunFam" id="1.20.1560.10:FF:000018">
    <property type="entry name" value="ATP-binding cassette subfamily B member 11"/>
    <property type="match status" value="1"/>
</dbReference>
<evidence type="ECO:0000256" key="9">
    <source>
        <dbReference type="ARBA" id="ARBA00023136"/>
    </source>
</evidence>
<keyword evidence="3" id="KW-0813">Transport</keyword>
<comment type="similarity">
    <text evidence="2">Belongs to the ABC transporter superfamily. ABCB family. Multidrug resistance exporter (TC 3.A.1.201) subfamily.</text>
</comment>
<feature type="transmembrane region" description="Helical" evidence="10">
    <location>
        <begin position="84"/>
        <end position="105"/>
    </location>
</feature>
<protein>
    <submittedName>
        <fullName evidence="12">(spotted green pufferfish) hypothetical protein</fullName>
    </submittedName>
</protein>
<dbReference type="KEGG" id="tng:GSTEN00010455G001"/>
<dbReference type="SUPFAM" id="SSF90123">
    <property type="entry name" value="ABC transporter transmembrane region"/>
    <property type="match status" value="1"/>
</dbReference>
<keyword evidence="5" id="KW-0677">Repeat</keyword>
<dbReference type="PANTHER" id="PTHR43394">
    <property type="entry name" value="ATP-DEPENDENT PERMEASE MDL1, MITOCHONDRIAL"/>
    <property type="match status" value="1"/>
</dbReference>
<dbReference type="GO" id="GO:0005524">
    <property type="term" value="F:ATP binding"/>
    <property type="evidence" value="ECO:0007669"/>
    <property type="project" value="UniProtKB-KW"/>
</dbReference>
<dbReference type="PROSITE" id="PS50929">
    <property type="entry name" value="ABC_TM1F"/>
    <property type="match status" value="1"/>
</dbReference>
<dbReference type="InterPro" id="IPR039421">
    <property type="entry name" value="Type_1_exporter"/>
</dbReference>
<evidence type="ECO:0000256" key="3">
    <source>
        <dbReference type="ARBA" id="ARBA00022448"/>
    </source>
</evidence>
<keyword evidence="6" id="KW-0547">Nucleotide-binding</keyword>
<feature type="non-terminal residue" evidence="12">
    <location>
        <position position="1"/>
    </location>
</feature>
<feature type="transmembrane region" description="Helical" evidence="10">
    <location>
        <begin position="204"/>
        <end position="225"/>
    </location>
</feature>